<dbReference type="OrthoDB" id="1862596at2759"/>
<evidence type="ECO:0000313" key="2">
    <source>
        <dbReference type="Proteomes" id="UP000316621"/>
    </source>
</evidence>
<dbReference type="Proteomes" id="UP000316621">
    <property type="component" value="Chromosome 9"/>
</dbReference>
<proteinExistence type="predicted"/>
<protein>
    <submittedName>
        <fullName evidence="1">Uncharacterized protein</fullName>
    </submittedName>
</protein>
<organism evidence="1 2">
    <name type="scientific">Papaver somniferum</name>
    <name type="common">Opium poppy</name>
    <dbReference type="NCBI Taxonomy" id="3469"/>
    <lineage>
        <taxon>Eukaryota</taxon>
        <taxon>Viridiplantae</taxon>
        <taxon>Streptophyta</taxon>
        <taxon>Embryophyta</taxon>
        <taxon>Tracheophyta</taxon>
        <taxon>Spermatophyta</taxon>
        <taxon>Magnoliopsida</taxon>
        <taxon>Ranunculales</taxon>
        <taxon>Papaveraceae</taxon>
        <taxon>Papaveroideae</taxon>
        <taxon>Papaver</taxon>
    </lineage>
</organism>
<keyword evidence="2" id="KW-1185">Reference proteome</keyword>
<dbReference type="Gramene" id="RZC79444">
    <property type="protein sequence ID" value="RZC79444"/>
    <property type="gene ID" value="C5167_003633"/>
</dbReference>
<name>A0A4Y7L1L6_PAPSO</name>
<evidence type="ECO:0000313" key="1">
    <source>
        <dbReference type="EMBL" id="RZC79444.1"/>
    </source>
</evidence>
<accession>A0A4Y7L1L6</accession>
<dbReference type="EMBL" id="CM010723">
    <property type="protein sequence ID" value="RZC79444.1"/>
    <property type="molecule type" value="Genomic_DNA"/>
</dbReference>
<sequence length="155" mass="17984">MGNAGVWGEESWSKSFTFSINVKNTREFGLSWTQNTTVARLIRSFENNNNVLLQVDTSLILYDPEKKRIRQLKIGGNEEWTDAEVYVPSLFSLNSLANSEAQRPNKRQRFNSGARFVWQRPNKRESRRGCRVENYRAKLEEICQGRLEDDPILAV</sequence>
<dbReference type="AlphaFoldDB" id="A0A4Y7L1L6"/>
<gene>
    <name evidence="1" type="ORF">C5167_003633</name>
</gene>
<reference evidence="1 2" key="1">
    <citation type="journal article" date="2018" name="Science">
        <title>The opium poppy genome and morphinan production.</title>
        <authorList>
            <person name="Guo L."/>
            <person name="Winzer T."/>
            <person name="Yang X."/>
            <person name="Li Y."/>
            <person name="Ning Z."/>
            <person name="He Z."/>
            <person name="Teodor R."/>
            <person name="Lu Y."/>
            <person name="Bowser T.A."/>
            <person name="Graham I.A."/>
            <person name="Ye K."/>
        </authorList>
    </citation>
    <scope>NUCLEOTIDE SEQUENCE [LARGE SCALE GENOMIC DNA]</scope>
    <source>
        <strain evidence="2">cv. HN1</strain>
        <tissue evidence="1">Leaves</tissue>
    </source>
</reference>